<gene>
    <name evidence="1" type="ORF">IAB75_11780</name>
</gene>
<name>A0A940DTF6_9BACT</name>
<proteinExistence type="predicted"/>
<dbReference type="SUPFAM" id="SSF75005">
    <property type="entry name" value="Arabinanase/levansucrase/invertase"/>
    <property type="match status" value="1"/>
</dbReference>
<dbReference type="InterPro" id="IPR023296">
    <property type="entry name" value="Glyco_hydro_beta-prop_sf"/>
</dbReference>
<reference evidence="1" key="1">
    <citation type="submission" date="2020-10" db="EMBL/GenBank/DDBJ databases">
        <authorList>
            <person name="Gilroy R."/>
        </authorList>
    </citation>
    <scope>NUCLEOTIDE SEQUENCE</scope>
    <source>
        <strain evidence="1">G3-8215</strain>
    </source>
</reference>
<evidence type="ECO:0000313" key="1">
    <source>
        <dbReference type="EMBL" id="MBO8484769.1"/>
    </source>
</evidence>
<dbReference type="Proteomes" id="UP000725002">
    <property type="component" value="Unassembled WGS sequence"/>
</dbReference>
<organism evidence="1 2">
    <name type="scientific">Candidatus Cryptobacteroides avicola</name>
    <dbReference type="NCBI Taxonomy" id="2840757"/>
    <lineage>
        <taxon>Bacteria</taxon>
        <taxon>Pseudomonadati</taxon>
        <taxon>Bacteroidota</taxon>
        <taxon>Bacteroidia</taxon>
        <taxon>Bacteroidales</taxon>
        <taxon>Candidatus Cryptobacteroides</taxon>
    </lineage>
</organism>
<comment type="caution">
    <text evidence="1">The sequence shown here is derived from an EMBL/GenBank/DDBJ whole genome shotgun (WGS) entry which is preliminary data.</text>
</comment>
<reference evidence="1" key="2">
    <citation type="journal article" date="2021" name="PeerJ">
        <title>Extensive microbial diversity within the chicken gut microbiome revealed by metagenomics and culture.</title>
        <authorList>
            <person name="Gilroy R."/>
            <person name="Ravi A."/>
            <person name="Getino M."/>
            <person name="Pursley I."/>
            <person name="Horton D.L."/>
            <person name="Alikhan N.F."/>
            <person name="Baker D."/>
            <person name="Gharbi K."/>
            <person name="Hall N."/>
            <person name="Watson M."/>
            <person name="Adriaenssens E.M."/>
            <person name="Foster-Nyarko E."/>
            <person name="Jarju S."/>
            <person name="Secka A."/>
            <person name="Antonio M."/>
            <person name="Oren A."/>
            <person name="Chaudhuri R.R."/>
            <person name="La Ragione R."/>
            <person name="Hildebrand F."/>
            <person name="Pallen M.J."/>
        </authorList>
    </citation>
    <scope>NUCLEOTIDE SEQUENCE</scope>
    <source>
        <strain evidence="1">G3-8215</strain>
    </source>
</reference>
<sequence>MAITVKYLQIILIIFSLGISHSCKREWVPVPRSGLVDNGAPEKPQEDNEVWTDINDNVSMTGIKTIGQNSSTFMKGYWPDGKLIPVRKGDVWQLFWCESTDVLTTAATPYPEDHISSLTEENKVWGKDFSRIDGFNDGGSWFIGIFPLDDNGRYVGFFHAESHWDSNGTAHKSIGAAYSDDYGATWRDPEPVITDRNAKPAEPDWTGLGDGCVIWDENTSRYICYYQGKVKSGANALCMAASSDRTGASGTWKKWDGKDFTIPAYDSSTGLGGENISVENLEKVPGANPSVMWNTFLEKYVMVYASWGKQIYMSFSDDGIVWSSPELITGSPETPACYPNLISGNGDLTGGETVQMYWSHNQNASTGIRDIAYAKIRFKK</sequence>
<dbReference type="AlphaFoldDB" id="A0A940DTF6"/>
<accession>A0A940DTF6</accession>
<protein>
    <submittedName>
        <fullName evidence="1">Exo-alpha-sialidase</fullName>
    </submittedName>
</protein>
<dbReference type="Gene3D" id="2.115.10.20">
    <property type="entry name" value="Glycosyl hydrolase domain, family 43"/>
    <property type="match status" value="1"/>
</dbReference>
<dbReference type="CDD" id="cd15482">
    <property type="entry name" value="Sialidase_non-viral"/>
    <property type="match status" value="1"/>
</dbReference>
<evidence type="ECO:0000313" key="2">
    <source>
        <dbReference type="Proteomes" id="UP000725002"/>
    </source>
</evidence>
<dbReference type="EMBL" id="JADILV010000085">
    <property type="protein sequence ID" value="MBO8484769.1"/>
    <property type="molecule type" value="Genomic_DNA"/>
</dbReference>